<comment type="caution">
    <text evidence="5">The sequence shown here is derived from an EMBL/GenBank/DDBJ whole genome shotgun (WGS) entry which is preliminary data.</text>
</comment>
<organism evidence="5 6">
    <name type="scientific">Phytophthora kernoviae</name>
    <dbReference type="NCBI Taxonomy" id="325452"/>
    <lineage>
        <taxon>Eukaryota</taxon>
        <taxon>Sar</taxon>
        <taxon>Stramenopiles</taxon>
        <taxon>Oomycota</taxon>
        <taxon>Peronosporomycetes</taxon>
        <taxon>Peronosporales</taxon>
        <taxon>Peronosporaceae</taxon>
        <taxon>Phytophthora</taxon>
    </lineage>
</organism>
<keyword evidence="2" id="KW-0677">Repeat</keyword>
<evidence type="ECO:0000256" key="4">
    <source>
        <dbReference type="SAM" id="MobiDB-lite"/>
    </source>
</evidence>
<sequence length="245" mass="26758">MALELAPNDREVELAYINALDAGKRQPQAKWQAIRYQAKYPDHETDVIPFLSSRAANNLGENSTRVQSVFHPSHSPDEDDSSNSEEEGSHGDQDSDDDNLPTDDDGFWKGNLVTETDIKEAAFFGKNDAYIIAGSDDGRALVWDKATGELVNAIDADADIVNCVQPHPFDACIATSGIENVIRLWSPTSGNENTPTKAELEDILTRNQSQMDDVAESFGGAMHNMIRLVFQAGGENQAIQECATS</sequence>
<protein>
    <submittedName>
        <fullName evidence="5">Uncharacterized protein</fullName>
    </submittedName>
</protein>
<feature type="compositionally biased region" description="Acidic residues" evidence="4">
    <location>
        <begin position="94"/>
        <end position="105"/>
    </location>
</feature>
<dbReference type="GO" id="GO:0005737">
    <property type="term" value="C:cytoplasm"/>
    <property type="evidence" value="ECO:0007669"/>
    <property type="project" value="TreeGrafter"/>
</dbReference>
<proteinExistence type="predicted"/>
<dbReference type="SMART" id="SM00320">
    <property type="entry name" value="WD40"/>
    <property type="match status" value="2"/>
</dbReference>
<feature type="region of interest" description="Disordered" evidence="4">
    <location>
        <begin position="65"/>
        <end position="108"/>
    </location>
</feature>
<dbReference type="Gene3D" id="2.130.10.10">
    <property type="entry name" value="YVTN repeat-like/Quinoprotein amine dehydrogenase"/>
    <property type="match status" value="1"/>
</dbReference>
<dbReference type="InterPro" id="IPR001680">
    <property type="entry name" value="WD40_rpt"/>
</dbReference>
<dbReference type="GO" id="GO:0080008">
    <property type="term" value="C:Cul4-RING E3 ubiquitin ligase complex"/>
    <property type="evidence" value="ECO:0007669"/>
    <property type="project" value="TreeGrafter"/>
</dbReference>
<evidence type="ECO:0000256" key="2">
    <source>
        <dbReference type="ARBA" id="ARBA00022737"/>
    </source>
</evidence>
<dbReference type="InterPro" id="IPR015943">
    <property type="entry name" value="WD40/YVTN_repeat-like_dom_sf"/>
</dbReference>
<feature type="repeat" description="WD" evidence="3">
    <location>
        <begin position="124"/>
        <end position="153"/>
    </location>
</feature>
<dbReference type="InterPro" id="IPR036322">
    <property type="entry name" value="WD40_repeat_dom_sf"/>
</dbReference>
<feature type="compositionally biased region" description="Acidic residues" evidence="4">
    <location>
        <begin position="77"/>
        <end position="86"/>
    </location>
</feature>
<dbReference type="GO" id="GO:0045717">
    <property type="term" value="P:negative regulation of fatty acid biosynthetic process"/>
    <property type="evidence" value="ECO:0007669"/>
    <property type="project" value="TreeGrafter"/>
</dbReference>
<dbReference type="Proteomes" id="UP000284657">
    <property type="component" value="Unassembled WGS sequence"/>
</dbReference>
<evidence type="ECO:0000256" key="3">
    <source>
        <dbReference type="PROSITE-ProRule" id="PRU00221"/>
    </source>
</evidence>
<dbReference type="EMBL" id="MBAD02001591">
    <property type="protein sequence ID" value="RLN53317.1"/>
    <property type="molecule type" value="Genomic_DNA"/>
</dbReference>
<gene>
    <name evidence="5" type="ORF">BBJ29_000446</name>
</gene>
<reference evidence="5 6" key="1">
    <citation type="submission" date="2018-07" db="EMBL/GenBank/DDBJ databases">
        <title>Genome sequencing of oomycete isolates from Chile give support for New Zealand origin for Phytophthora kernoviae and make available the first Nothophytophthora sp. genome.</title>
        <authorList>
            <person name="Studholme D.J."/>
            <person name="Sanfuentes E."/>
            <person name="Panda P."/>
            <person name="Hill R."/>
            <person name="Sambles C."/>
            <person name="Grant M."/>
            <person name="Williams N.M."/>
            <person name="Mcdougal R.L."/>
        </authorList>
    </citation>
    <scope>NUCLEOTIDE SEQUENCE [LARGE SCALE GENOMIC DNA]</scope>
    <source>
        <strain evidence="5">Chile7</strain>
    </source>
</reference>
<accession>A0A3R7GIP7</accession>
<evidence type="ECO:0000256" key="1">
    <source>
        <dbReference type="ARBA" id="ARBA00022574"/>
    </source>
</evidence>
<evidence type="ECO:0000313" key="5">
    <source>
        <dbReference type="EMBL" id="RLN53317.1"/>
    </source>
</evidence>
<name>A0A3R7GIP7_9STRA</name>
<dbReference type="SUPFAM" id="SSF50978">
    <property type="entry name" value="WD40 repeat-like"/>
    <property type="match status" value="1"/>
</dbReference>
<dbReference type="PANTHER" id="PTHR15574:SF40">
    <property type="entry name" value="WD AND TETRATRICOPEPTIDE REPEATS PROTEIN 1"/>
    <property type="match status" value="1"/>
</dbReference>
<dbReference type="AlphaFoldDB" id="A0A3R7GIP7"/>
<evidence type="ECO:0000313" key="6">
    <source>
        <dbReference type="Proteomes" id="UP000284657"/>
    </source>
</evidence>
<keyword evidence="1 3" id="KW-0853">WD repeat</keyword>
<dbReference type="PANTHER" id="PTHR15574">
    <property type="entry name" value="WD REPEAT DOMAIN-CONTAINING FAMILY"/>
    <property type="match status" value="1"/>
</dbReference>
<dbReference type="Pfam" id="PF00400">
    <property type="entry name" value="WD40"/>
    <property type="match status" value="2"/>
</dbReference>
<dbReference type="InterPro" id="IPR045151">
    <property type="entry name" value="DCAF8"/>
</dbReference>
<dbReference type="PROSITE" id="PS50082">
    <property type="entry name" value="WD_REPEATS_2"/>
    <property type="match status" value="1"/>
</dbReference>